<dbReference type="Gene3D" id="2.80.10.50">
    <property type="match status" value="1"/>
</dbReference>
<dbReference type="InterPro" id="IPR001173">
    <property type="entry name" value="Glyco_trans_2-like"/>
</dbReference>
<evidence type="ECO:0000256" key="3">
    <source>
        <dbReference type="ARBA" id="ARBA00004922"/>
    </source>
</evidence>
<evidence type="ECO:0000256" key="4">
    <source>
        <dbReference type="ARBA" id="ARBA00005680"/>
    </source>
</evidence>
<keyword evidence="10" id="KW-0735">Signal-anchor</keyword>
<keyword evidence="12" id="KW-0333">Golgi apparatus</keyword>
<dbReference type="EMBL" id="LN714482">
    <property type="protein sequence ID" value="CEL66919.1"/>
    <property type="molecule type" value="Genomic_DNA"/>
</dbReference>
<evidence type="ECO:0000256" key="6">
    <source>
        <dbReference type="ARBA" id="ARBA00022679"/>
    </source>
</evidence>
<dbReference type="PROSITE" id="PS50231">
    <property type="entry name" value="RICIN_B_LECTIN"/>
    <property type="match status" value="1"/>
</dbReference>
<evidence type="ECO:0000259" key="20">
    <source>
        <dbReference type="Pfam" id="PF00535"/>
    </source>
</evidence>
<dbReference type="GO" id="GO:0006493">
    <property type="term" value="P:protein O-linked glycosylation"/>
    <property type="evidence" value="ECO:0007669"/>
    <property type="project" value="TreeGrafter"/>
</dbReference>
<dbReference type="EMBL" id="FR823389">
    <property type="protein sequence ID" value="CBZ52935.1"/>
    <property type="molecule type" value="Genomic_DNA"/>
</dbReference>
<evidence type="ECO:0000256" key="1">
    <source>
        <dbReference type="ARBA" id="ARBA00001936"/>
    </source>
</evidence>
<dbReference type="eggNOG" id="KOG3736">
    <property type="taxonomic scope" value="Eukaryota"/>
</dbReference>
<dbReference type="CDD" id="cd02510">
    <property type="entry name" value="pp-GalNAc-T"/>
    <property type="match status" value="1"/>
</dbReference>
<feature type="transmembrane region" description="Helical" evidence="19">
    <location>
        <begin position="49"/>
        <end position="69"/>
    </location>
</feature>
<evidence type="ECO:0000256" key="12">
    <source>
        <dbReference type="ARBA" id="ARBA00023034"/>
    </source>
</evidence>
<dbReference type="PANTHER" id="PTHR11675">
    <property type="entry name" value="N-ACETYLGALACTOSAMINYLTRANSFERASE"/>
    <property type="match status" value="1"/>
</dbReference>
<dbReference type="InterPro" id="IPR045885">
    <property type="entry name" value="GalNAc-T"/>
</dbReference>
<comment type="similarity">
    <text evidence="4">Belongs to the glycosyltransferase 2 family. GalNAc-T subfamily.</text>
</comment>
<evidence type="ECO:0000256" key="19">
    <source>
        <dbReference type="SAM" id="Phobius"/>
    </source>
</evidence>
<evidence type="ECO:0000256" key="14">
    <source>
        <dbReference type="ARBA" id="ARBA00023157"/>
    </source>
</evidence>
<evidence type="ECO:0000256" key="10">
    <source>
        <dbReference type="ARBA" id="ARBA00022968"/>
    </source>
</evidence>
<dbReference type="OMA" id="LPKRRQC"/>
<evidence type="ECO:0000256" key="2">
    <source>
        <dbReference type="ARBA" id="ARBA00004323"/>
    </source>
</evidence>
<feature type="domain" description="Ricin B lectin" evidence="21">
    <location>
        <begin position="621"/>
        <end position="758"/>
    </location>
</feature>
<keyword evidence="15" id="KW-0464">Manganese</keyword>
<dbReference type="InterPro" id="IPR000772">
    <property type="entry name" value="Ricin_B_lectin"/>
</dbReference>
<evidence type="ECO:0000256" key="11">
    <source>
        <dbReference type="ARBA" id="ARBA00022989"/>
    </source>
</evidence>
<keyword evidence="7 19" id="KW-0812">Transmembrane</keyword>
<dbReference type="Pfam" id="PF00535">
    <property type="entry name" value="Glycos_transf_2"/>
    <property type="match status" value="1"/>
</dbReference>
<evidence type="ECO:0000259" key="21">
    <source>
        <dbReference type="Pfam" id="PF00652"/>
    </source>
</evidence>
<comment type="subcellular location">
    <subcellularLocation>
        <location evidence="2">Golgi apparatus membrane</location>
        <topology evidence="2">Single-pass type II membrane protein</topology>
    </subcellularLocation>
</comment>
<reference evidence="22" key="2">
    <citation type="submission" date="2011-03" db="EMBL/GenBank/DDBJ databases">
        <title>Comparative genomics and transcriptomics of Neospora caninum and Toxoplasma gondii.</title>
        <authorList>
            <person name="Reid A.J."/>
            <person name="Sohal A."/>
            <person name="Harris D."/>
            <person name="Quail M."/>
            <person name="Sanders M."/>
            <person name="Berriman M."/>
            <person name="Wastling J.M."/>
            <person name="Pain A."/>
        </authorList>
    </citation>
    <scope>NUCLEOTIDE SEQUENCE</scope>
    <source>
        <strain evidence="22">Liverpool</strain>
    </source>
</reference>
<dbReference type="Gene3D" id="3.90.550.10">
    <property type="entry name" value="Spore Coat Polysaccharide Biosynthesis Protein SpsA, Chain A"/>
    <property type="match status" value="1"/>
</dbReference>
<reference evidence="22" key="1">
    <citation type="submission" date="2011-02" db="EMBL/GenBank/DDBJ databases">
        <authorList>
            <person name="Aslett M."/>
        </authorList>
    </citation>
    <scope>NUCLEOTIDE SEQUENCE</scope>
    <source>
        <strain evidence="22">Liverpool</strain>
    </source>
</reference>
<keyword evidence="24" id="KW-1185">Reference proteome</keyword>
<dbReference type="PANTHER" id="PTHR11675:SF68">
    <property type="entry name" value="N-ACETYLGALACTOSAMINYLTRANSFERASE 7"/>
    <property type="match status" value="1"/>
</dbReference>
<dbReference type="GO" id="GO:0000139">
    <property type="term" value="C:Golgi membrane"/>
    <property type="evidence" value="ECO:0007669"/>
    <property type="project" value="UniProtKB-SubCell"/>
</dbReference>
<evidence type="ECO:0000256" key="7">
    <source>
        <dbReference type="ARBA" id="ARBA00022692"/>
    </source>
</evidence>
<reference evidence="23" key="4">
    <citation type="journal article" date="2015" name="PLoS ONE">
        <title>Comprehensive Evaluation of Toxoplasma gondii VEG and Neospora caninum LIV Genomes with Tachyzoite Stage Transcriptome and Proteome Defines Novel Transcript Features.</title>
        <authorList>
            <person name="Ramaprasad A."/>
            <person name="Mourier T."/>
            <person name="Naeem R."/>
            <person name="Malas T.B."/>
            <person name="Moussa E."/>
            <person name="Panigrahi A."/>
            <person name="Vermont S.J."/>
            <person name="Otto T.D."/>
            <person name="Wastling J."/>
            <person name="Pain A."/>
        </authorList>
    </citation>
    <scope>NUCLEOTIDE SEQUENCE</scope>
    <source>
        <strain evidence="23">Liverpool</strain>
    </source>
</reference>
<dbReference type="GeneID" id="13442966"/>
<keyword evidence="6 22" id="KW-0808">Transferase</keyword>
<evidence type="ECO:0000256" key="13">
    <source>
        <dbReference type="ARBA" id="ARBA00023136"/>
    </source>
</evidence>
<dbReference type="GO" id="GO:0030246">
    <property type="term" value="F:carbohydrate binding"/>
    <property type="evidence" value="ECO:0007669"/>
    <property type="project" value="UniProtKB-KW"/>
</dbReference>
<dbReference type="AlphaFoldDB" id="F0VGU1"/>
<evidence type="ECO:0000256" key="15">
    <source>
        <dbReference type="ARBA" id="ARBA00023211"/>
    </source>
</evidence>
<keyword evidence="9" id="KW-0430">Lectin</keyword>
<proteinExistence type="inferred from homology"/>
<dbReference type="Pfam" id="PF00652">
    <property type="entry name" value="Ricin_B_lectin"/>
    <property type="match status" value="1"/>
</dbReference>
<keyword evidence="14" id="KW-1015">Disulfide bond</keyword>
<evidence type="ECO:0000256" key="16">
    <source>
        <dbReference type="ARBA" id="ARBA00044237"/>
    </source>
</evidence>
<evidence type="ECO:0000256" key="8">
    <source>
        <dbReference type="ARBA" id="ARBA00022723"/>
    </source>
</evidence>
<keyword evidence="11 19" id="KW-1133">Transmembrane helix</keyword>
<feature type="domain" description="Glycosyltransferase 2-like" evidence="20">
    <location>
        <begin position="297"/>
        <end position="432"/>
    </location>
</feature>
<dbReference type="VEuPathDB" id="ToxoDB:NCLIV_0272"/>
<reference evidence="24" key="3">
    <citation type="journal article" date="2012" name="PLoS Pathog.">
        <title>Comparative genomics of the apicomplexan parasites Toxoplasma gondii and Neospora caninum: Coccidia differing in host range and transmission strategy.</title>
        <authorList>
            <person name="Reid A.J."/>
            <person name="Vermont S.J."/>
            <person name="Cotton J.A."/>
            <person name="Harris D."/>
            <person name="Hill-Cawthorne G.A."/>
            <person name="Konen-Waisman S."/>
            <person name="Latham S.M."/>
            <person name="Mourier T."/>
            <person name="Norton R."/>
            <person name="Quail M.A."/>
            <person name="Sanders M."/>
            <person name="Shanmugam D."/>
            <person name="Sohal A."/>
            <person name="Wasmuth J.D."/>
            <person name="Brunk B."/>
            <person name="Grigg M.E."/>
            <person name="Howard J.C."/>
            <person name="Parkinson J."/>
            <person name="Roos D.S."/>
            <person name="Trees A.J."/>
            <person name="Berriman M."/>
            <person name="Pain A."/>
            <person name="Wastling J.M."/>
        </authorList>
    </citation>
    <scope>NUCLEOTIDE SEQUENCE [LARGE SCALE GENOMIC DNA]</scope>
    <source>
        <strain evidence="24">Liverpool</strain>
    </source>
</reference>
<evidence type="ECO:0000313" key="22">
    <source>
        <dbReference type="EMBL" id="CBZ52935.1"/>
    </source>
</evidence>
<comment type="pathway">
    <text evidence="3">Protein modification; protein glycosylation.</text>
</comment>
<dbReference type="SUPFAM" id="SSF53448">
    <property type="entry name" value="Nucleotide-diphospho-sugar transferases"/>
    <property type="match status" value="1"/>
</dbReference>
<dbReference type="SUPFAM" id="SSF50370">
    <property type="entry name" value="Ricin B-like lectins"/>
    <property type="match status" value="1"/>
</dbReference>
<accession>F0VGU1</accession>
<keyword evidence="13 19" id="KW-0472">Membrane</keyword>
<gene>
    <name evidence="23" type="ORF">BN1204_027240</name>
    <name evidence="22" type="ORF">NCLIV_0272</name>
</gene>
<keyword evidence="5" id="KW-0328">Glycosyltransferase</keyword>
<feature type="region of interest" description="Disordered" evidence="18">
    <location>
        <begin position="239"/>
        <end position="289"/>
    </location>
</feature>
<dbReference type="Proteomes" id="UP000007494">
    <property type="component" value="Chromosome VIIb"/>
</dbReference>
<dbReference type="OrthoDB" id="416652at2759"/>
<dbReference type="GO" id="GO:0046872">
    <property type="term" value="F:metal ion binding"/>
    <property type="evidence" value="ECO:0007669"/>
    <property type="project" value="UniProtKB-KW"/>
</dbReference>
<comment type="cofactor">
    <cofactor evidence="1">
        <name>Mn(2+)</name>
        <dbReference type="ChEBI" id="CHEBI:29035"/>
    </cofactor>
</comment>
<sequence>MEEPSDTVTGKNRDVCGAFSRICRSPWRPAFSPRARNGAASPPYPISRCVCGALLTAFLLILFMILFLYPVSLSPGAQNMLWQASRNTFPGWLAGAPGVRPAGGGGFPASADTPDGVIRAIGLPQIQDWKPLQRRERQITQLGFEGGRYGDAPAFIVEPELVHEVNPGVDEDHLHGLVGILDDGTLAWNPKPIFFKLTKEQKRMAHKGYCFNTKVSDSLSLNRSVPEFASNYCRDQRPLFENMTPPSAGQQWKQREPEKKPLSPQAPGDGILSPTAQTEGGKASAASPTEGYLPDTSVVIVFHNENLSVLLRSIHSVLNRTPPALLKEIIVVDDFSDKQTHPWLGKQLEDYISGTLPKTRLLRLLQRRGLMGARAAGAAAATAQTVTFLDSHIECMPYWLQPLLFHVKQDWRRIAMPLIATIDADNFRIKDGGLKTLAFTWGMSHHHIHDKIRHRIEKLGQDESAKNPDAPTMSPIMAGGLFTVTKAWWNTLGGYDKEMQIYGGEEFEISFKTWMCGGALHLIPCSRVGHVFRSNEFWQGQVYPVPGSVIHRNKLRAAHVWMGEYARIVELVVPRLPQGQSLGDLTELKALRDRLQCKDFNWYLENVYPELEPPNVAHALTGAMRNPKFNCCVDTLTTKNQEIGVYPCHFEHGTQAFLYGKDTHMLRVAEHNFELCVYGNPKKRRLPERSCTEDHSGQGLSRYWLYKEDTKQMQLLDAENKDVHPDDLCMQAVQVQTSKSPFDLVLAKCDPNREDQHFVFVP</sequence>
<evidence type="ECO:0000256" key="5">
    <source>
        <dbReference type="ARBA" id="ARBA00022676"/>
    </source>
</evidence>
<dbReference type="RefSeq" id="XP_003882967.1">
    <property type="nucleotide sequence ID" value="XM_003882918.1"/>
</dbReference>
<evidence type="ECO:0000256" key="9">
    <source>
        <dbReference type="ARBA" id="ARBA00022734"/>
    </source>
</evidence>
<dbReference type="InterPro" id="IPR029044">
    <property type="entry name" value="Nucleotide-diphossugar_trans"/>
</dbReference>
<dbReference type="InterPro" id="IPR035992">
    <property type="entry name" value="Ricin_B-like_lectins"/>
</dbReference>
<keyword evidence="8" id="KW-0479">Metal-binding</keyword>
<dbReference type="GO" id="GO:0004653">
    <property type="term" value="F:polypeptide N-acetylgalactosaminyltransferase activity"/>
    <property type="evidence" value="ECO:0007669"/>
    <property type="project" value="TreeGrafter"/>
</dbReference>
<evidence type="ECO:0000256" key="18">
    <source>
        <dbReference type="SAM" id="MobiDB-lite"/>
    </source>
</evidence>
<evidence type="ECO:0000313" key="24">
    <source>
        <dbReference type="Proteomes" id="UP000007494"/>
    </source>
</evidence>
<evidence type="ECO:0000256" key="17">
    <source>
        <dbReference type="ARBA" id="ARBA00044259"/>
    </source>
</evidence>
<evidence type="ECO:0000313" key="23">
    <source>
        <dbReference type="EMBL" id="CEL66919.1"/>
    </source>
</evidence>
<name>F0VGU1_NEOCL</name>
<protein>
    <recommendedName>
        <fullName evidence="17">Protein-UDP acetylgalactosaminyltransferase 7</fullName>
    </recommendedName>
    <alternativeName>
        <fullName evidence="16">UDP-GalNAc:polypeptide N-acetylgalactosaminyltransferase 7</fullName>
    </alternativeName>
</protein>
<organism evidence="22 24">
    <name type="scientific">Neospora caninum (strain Liverpool)</name>
    <dbReference type="NCBI Taxonomy" id="572307"/>
    <lineage>
        <taxon>Eukaryota</taxon>
        <taxon>Sar</taxon>
        <taxon>Alveolata</taxon>
        <taxon>Apicomplexa</taxon>
        <taxon>Conoidasida</taxon>
        <taxon>Coccidia</taxon>
        <taxon>Eucoccidiorida</taxon>
        <taxon>Eimeriorina</taxon>
        <taxon>Sarcocystidae</taxon>
        <taxon>Neospora</taxon>
    </lineage>
</organism>
<dbReference type="InParanoid" id="F0VGU1"/>